<dbReference type="AlphaFoldDB" id="A0AA35PPT3"/>
<keyword evidence="2" id="KW-1133">Transmembrane helix</keyword>
<dbReference type="Proteomes" id="UP001178461">
    <property type="component" value="Chromosome Z"/>
</dbReference>
<keyword evidence="4" id="KW-1185">Reference proteome</keyword>
<keyword evidence="2" id="KW-0812">Transmembrane</keyword>
<evidence type="ECO:0000256" key="2">
    <source>
        <dbReference type="SAM" id="Phobius"/>
    </source>
</evidence>
<feature type="compositionally biased region" description="Pro residues" evidence="1">
    <location>
        <begin position="147"/>
        <end position="157"/>
    </location>
</feature>
<feature type="transmembrane region" description="Helical" evidence="2">
    <location>
        <begin position="38"/>
        <end position="62"/>
    </location>
</feature>
<proteinExistence type="predicted"/>
<evidence type="ECO:0000313" key="3">
    <source>
        <dbReference type="EMBL" id="CAI5793448.1"/>
    </source>
</evidence>
<organism evidence="3 4">
    <name type="scientific">Podarcis lilfordi</name>
    <name type="common">Lilford's wall lizard</name>
    <dbReference type="NCBI Taxonomy" id="74358"/>
    <lineage>
        <taxon>Eukaryota</taxon>
        <taxon>Metazoa</taxon>
        <taxon>Chordata</taxon>
        <taxon>Craniata</taxon>
        <taxon>Vertebrata</taxon>
        <taxon>Euteleostomi</taxon>
        <taxon>Lepidosauria</taxon>
        <taxon>Squamata</taxon>
        <taxon>Bifurcata</taxon>
        <taxon>Unidentata</taxon>
        <taxon>Episquamata</taxon>
        <taxon>Laterata</taxon>
        <taxon>Lacertibaenia</taxon>
        <taxon>Lacertidae</taxon>
        <taxon>Podarcis</taxon>
    </lineage>
</organism>
<feature type="region of interest" description="Disordered" evidence="1">
    <location>
        <begin position="207"/>
        <end position="242"/>
    </location>
</feature>
<evidence type="ECO:0000313" key="4">
    <source>
        <dbReference type="Proteomes" id="UP001178461"/>
    </source>
</evidence>
<evidence type="ECO:0000256" key="1">
    <source>
        <dbReference type="SAM" id="MobiDB-lite"/>
    </source>
</evidence>
<feature type="compositionally biased region" description="Gly residues" evidence="1">
    <location>
        <begin position="219"/>
        <end position="229"/>
    </location>
</feature>
<protein>
    <submittedName>
        <fullName evidence="3">Uncharacterized protein</fullName>
    </submittedName>
</protein>
<feature type="region of interest" description="Disordered" evidence="1">
    <location>
        <begin position="110"/>
        <end position="190"/>
    </location>
</feature>
<keyword evidence="2" id="KW-0472">Membrane</keyword>
<name>A0AA35PPT3_9SAUR</name>
<feature type="compositionally biased region" description="Pro residues" evidence="1">
    <location>
        <begin position="128"/>
        <end position="137"/>
    </location>
</feature>
<dbReference type="EMBL" id="OX395140">
    <property type="protein sequence ID" value="CAI5793448.1"/>
    <property type="molecule type" value="Genomic_DNA"/>
</dbReference>
<accession>A0AA35PPT3</accession>
<sequence>MTKETMHSFPHTFLLFFIFIGPHLCQDSMEKQRLKQDLLIAVMCVFLVLLILLIVGCTVLHYKLMTDDITLRKEVKSFAIQTHCMETKFVLSPSPAEALESSQRMPCLPPCQAPTSQGMSQSPCQLPSSPPSQPPTKPLTRQRSHPRSPPAAAPLPKPSKASPSKQKKASSRSISHIYRSNSSESIHSDESGSIYSMEHFQCLYGSSRSGSVESLEGKGSQGEGSGGSNNSGSIMLCAIREM</sequence>
<gene>
    <name evidence="3" type="ORF">PODLI_1B039967</name>
</gene>
<feature type="transmembrane region" description="Helical" evidence="2">
    <location>
        <begin position="6"/>
        <end position="26"/>
    </location>
</feature>
<reference evidence="3" key="1">
    <citation type="submission" date="2022-12" db="EMBL/GenBank/DDBJ databases">
        <authorList>
            <person name="Alioto T."/>
            <person name="Alioto T."/>
            <person name="Gomez Garrido J."/>
        </authorList>
    </citation>
    <scope>NUCLEOTIDE SEQUENCE</scope>
</reference>